<proteinExistence type="predicted"/>
<protein>
    <submittedName>
        <fullName evidence="1">Uncharacterized protein</fullName>
    </submittedName>
</protein>
<evidence type="ECO:0000313" key="1">
    <source>
        <dbReference type="EMBL" id="KAF6813803.1"/>
    </source>
</evidence>
<dbReference type="Proteomes" id="UP000652219">
    <property type="component" value="Unassembled WGS sequence"/>
</dbReference>
<name>A0A8H6JJK7_9PEZI</name>
<accession>A0A8H6JJK7</accession>
<dbReference type="EMBL" id="WIGN01000049">
    <property type="protein sequence ID" value="KAF6813803.1"/>
    <property type="molecule type" value="Genomic_DNA"/>
</dbReference>
<dbReference type="AlphaFoldDB" id="A0A8H6JJK7"/>
<evidence type="ECO:0000313" key="2">
    <source>
        <dbReference type="Proteomes" id="UP000652219"/>
    </source>
</evidence>
<keyword evidence="2" id="KW-1185">Reference proteome</keyword>
<sequence>MAYDRDDFAPPGGWTEINQESLAALDKNDAVIDLLRHVPHVDGRSYPLEPFIIDDTPVVNYRSKKLQKEIREGEFTDITLSRAGTDPPLPPSSAAIAICSNRNGYEVILDTEDGHVYWGDPIGNHDEKPPTLNSTLEERFRGDAANEWRLAGFNVYEPAGLLKLCKERFRELYWIGFGPLNLSVQRGNMGWEYESEPDPDWSDPEDDFSHNRLARKMKKVGWPGDGEGIGWDIEKFGRLCGQ</sequence>
<gene>
    <name evidence="1" type="ORF">CSOJ01_04368</name>
</gene>
<comment type="caution">
    <text evidence="1">The sequence shown here is derived from an EMBL/GenBank/DDBJ whole genome shotgun (WGS) entry which is preliminary data.</text>
</comment>
<reference evidence="1 2" key="1">
    <citation type="journal article" date="2020" name="Phytopathology">
        <title>Genome Sequence Resources of Colletotrichum truncatum, C. plurivorum, C. musicola, and C. sojae: Four Species Pathogenic to Soybean (Glycine max).</title>
        <authorList>
            <person name="Rogerio F."/>
            <person name="Boufleur T.R."/>
            <person name="Ciampi-Guillardi M."/>
            <person name="Sukno S.A."/>
            <person name="Thon M.R."/>
            <person name="Massola Junior N.S."/>
            <person name="Baroncelli R."/>
        </authorList>
    </citation>
    <scope>NUCLEOTIDE SEQUENCE [LARGE SCALE GENOMIC DNA]</scope>
    <source>
        <strain evidence="1 2">LFN0009</strain>
    </source>
</reference>
<organism evidence="1 2">
    <name type="scientific">Colletotrichum sojae</name>
    <dbReference type="NCBI Taxonomy" id="2175907"/>
    <lineage>
        <taxon>Eukaryota</taxon>
        <taxon>Fungi</taxon>
        <taxon>Dikarya</taxon>
        <taxon>Ascomycota</taxon>
        <taxon>Pezizomycotina</taxon>
        <taxon>Sordariomycetes</taxon>
        <taxon>Hypocreomycetidae</taxon>
        <taxon>Glomerellales</taxon>
        <taxon>Glomerellaceae</taxon>
        <taxon>Colletotrichum</taxon>
        <taxon>Colletotrichum orchidearum species complex</taxon>
    </lineage>
</organism>